<dbReference type="OrthoDB" id="7852511at2"/>
<organism evidence="2 3">
    <name type="scientific">Dinoroseobacter shibae (strain DSM 16493 / NCIMB 14021 / DFL 12)</name>
    <dbReference type="NCBI Taxonomy" id="398580"/>
    <lineage>
        <taxon>Bacteria</taxon>
        <taxon>Pseudomonadati</taxon>
        <taxon>Pseudomonadota</taxon>
        <taxon>Alphaproteobacteria</taxon>
        <taxon>Rhodobacterales</taxon>
        <taxon>Roseobacteraceae</taxon>
        <taxon>Dinoroseobacter</taxon>
    </lineage>
</organism>
<keyword evidence="1" id="KW-1133">Transmembrane helix</keyword>
<dbReference type="AlphaFoldDB" id="A8LP32"/>
<feature type="transmembrane region" description="Helical" evidence="1">
    <location>
        <begin position="74"/>
        <end position="95"/>
    </location>
</feature>
<dbReference type="Proteomes" id="UP000006833">
    <property type="component" value="Chromosome"/>
</dbReference>
<name>A8LP32_DINSH</name>
<dbReference type="eggNOG" id="ENOG50306Z1">
    <property type="taxonomic scope" value="Bacteria"/>
</dbReference>
<feature type="transmembrane region" description="Helical" evidence="1">
    <location>
        <begin position="52"/>
        <end position="68"/>
    </location>
</feature>
<keyword evidence="1" id="KW-0472">Membrane</keyword>
<evidence type="ECO:0000313" key="2">
    <source>
        <dbReference type="EMBL" id="ABV93714.1"/>
    </source>
</evidence>
<dbReference type="EMBL" id="CP000830">
    <property type="protein sequence ID" value="ABV93714.1"/>
    <property type="molecule type" value="Genomic_DNA"/>
</dbReference>
<dbReference type="HOGENOM" id="CLU_104986_0_0_5"/>
<reference evidence="3" key="1">
    <citation type="journal article" date="2010" name="ISME J.">
        <title>The complete genome sequence of the algal symbiont Dinoroseobacter shibae: a hitchhiker's guide to life in the sea.</title>
        <authorList>
            <person name="Wagner-Dobler I."/>
            <person name="Ballhausen B."/>
            <person name="Berger M."/>
            <person name="Brinkhoff T."/>
            <person name="Buchholz I."/>
            <person name="Bunk B."/>
            <person name="Cypionka H."/>
            <person name="Daniel R."/>
            <person name="Drepper T."/>
            <person name="Gerdts G."/>
            <person name="Hahnke S."/>
            <person name="Han C."/>
            <person name="Jahn D."/>
            <person name="Kalhoefer D."/>
            <person name="Kiss H."/>
            <person name="Klenk H.P."/>
            <person name="Kyrpides N."/>
            <person name="Liebl W."/>
            <person name="Liesegang H."/>
            <person name="Meincke L."/>
            <person name="Pati A."/>
            <person name="Petersen J."/>
            <person name="Piekarski T."/>
            <person name="Pommerenke C."/>
            <person name="Pradella S."/>
            <person name="Pukall R."/>
            <person name="Rabus R."/>
            <person name="Stackebrandt E."/>
            <person name="Thole S."/>
            <person name="Thompson L."/>
            <person name="Tielen P."/>
            <person name="Tomasch J."/>
            <person name="von Jan M."/>
            <person name="Wanphrut N."/>
            <person name="Wichels A."/>
            <person name="Zech H."/>
            <person name="Simon M."/>
        </authorList>
    </citation>
    <scope>NUCLEOTIDE SEQUENCE [LARGE SCALE GENOMIC DNA]</scope>
    <source>
        <strain evidence="3">DSM 16493 / NCIMB 14021 / DFL 12</strain>
    </source>
</reference>
<keyword evidence="3" id="KW-1185">Reference proteome</keyword>
<proteinExistence type="predicted"/>
<sequence length="230" mass="25888">MIFVVTPETVVGRRTLDTTYVPRKLLSLGAMVYPRGRWFSKLFWRIVFEKSLTRYVIALIPFPLMMLARPDWALALSQAPLAMFGFVLIIETYVLTVSDRDKRRALASETEIARAMDLFRSRARMVLARVAAARGMTRGELHLVIEQSGLVRVPQLTFVSVQMGGESPRFLELDAAERAMLAETLFDAELTEQQLQLASLAQNKLEWSVSFDPAAVSAHERLAAMARARG</sequence>
<evidence type="ECO:0000313" key="3">
    <source>
        <dbReference type="Proteomes" id="UP000006833"/>
    </source>
</evidence>
<accession>A8LP32</accession>
<dbReference type="RefSeq" id="WP_012178645.1">
    <property type="nucleotide sequence ID" value="NC_009952.1"/>
</dbReference>
<evidence type="ECO:0000256" key="1">
    <source>
        <dbReference type="SAM" id="Phobius"/>
    </source>
</evidence>
<gene>
    <name evidence="2" type="ordered locus">Dshi_1975</name>
</gene>
<dbReference type="KEGG" id="dsh:Dshi_1975"/>
<keyword evidence="1" id="KW-0812">Transmembrane</keyword>
<protein>
    <submittedName>
        <fullName evidence="2">Uncharacterized protein</fullName>
    </submittedName>
</protein>